<evidence type="ECO:0000313" key="7">
    <source>
        <dbReference type="Proteomes" id="UP000694850"/>
    </source>
</evidence>
<dbReference type="Pfam" id="PF14653">
    <property type="entry name" value="IGFL"/>
    <property type="match status" value="1"/>
</dbReference>
<dbReference type="OrthoDB" id="9834561at2759"/>
<name>A0A8B6ZZW2_ORYAF</name>
<dbReference type="AlphaFoldDB" id="A0A8B6ZZW2"/>
<dbReference type="InterPro" id="IPR032744">
    <property type="entry name" value="IGFL"/>
</dbReference>
<sequence>MSRCHILAVLAALSTLMVLCSYGAPVSSESTHLMCQPLTKCGNTFYDPFQHCCYEDAIVPLTRTQGCGNCTFTVCFELCCPWSVRPQEAFMVKGKGQTCSSAPSSDDREIRRPDDAGPRSLDEPGESDLELTLI</sequence>
<proteinExistence type="inferred from homology"/>
<dbReference type="GeneID" id="103198841"/>
<feature type="signal peptide" evidence="6">
    <location>
        <begin position="1"/>
        <end position="23"/>
    </location>
</feature>
<evidence type="ECO:0000256" key="3">
    <source>
        <dbReference type="ARBA" id="ARBA00022525"/>
    </source>
</evidence>
<dbReference type="GO" id="GO:0005102">
    <property type="term" value="F:signaling receptor binding"/>
    <property type="evidence" value="ECO:0007669"/>
    <property type="project" value="TreeGrafter"/>
</dbReference>
<evidence type="ECO:0000256" key="6">
    <source>
        <dbReference type="SAM" id="SignalP"/>
    </source>
</evidence>
<feature type="chain" id="PRO_5034320083" evidence="6">
    <location>
        <begin position="24"/>
        <end position="134"/>
    </location>
</feature>
<reference evidence="8" key="1">
    <citation type="submission" date="2025-08" db="UniProtKB">
        <authorList>
            <consortium name="RefSeq"/>
        </authorList>
    </citation>
    <scope>IDENTIFICATION</scope>
</reference>
<comment type="subcellular location">
    <subcellularLocation>
        <location evidence="1">Secreted</location>
    </subcellularLocation>
</comment>
<evidence type="ECO:0000256" key="2">
    <source>
        <dbReference type="ARBA" id="ARBA00009529"/>
    </source>
</evidence>
<accession>A0A8B6ZZW2</accession>
<dbReference type="Proteomes" id="UP000694850">
    <property type="component" value="Unplaced"/>
</dbReference>
<dbReference type="GO" id="GO:0005615">
    <property type="term" value="C:extracellular space"/>
    <property type="evidence" value="ECO:0007669"/>
    <property type="project" value="TreeGrafter"/>
</dbReference>
<keyword evidence="7" id="KW-1185">Reference proteome</keyword>
<feature type="compositionally biased region" description="Acidic residues" evidence="5">
    <location>
        <begin position="123"/>
        <end position="134"/>
    </location>
</feature>
<dbReference type="PANTHER" id="PTHR34827">
    <property type="entry name" value="INSULIN GROWTH FACTOR-LIKE FAMILY MEMBER 3-RELATED"/>
    <property type="match status" value="1"/>
</dbReference>
<evidence type="ECO:0000256" key="4">
    <source>
        <dbReference type="ARBA" id="ARBA00022729"/>
    </source>
</evidence>
<feature type="region of interest" description="Disordered" evidence="5">
    <location>
        <begin position="96"/>
        <end position="134"/>
    </location>
</feature>
<evidence type="ECO:0000313" key="8">
    <source>
        <dbReference type="RefSeq" id="XP_007941240.1"/>
    </source>
</evidence>
<dbReference type="CTD" id="374918"/>
<protein>
    <submittedName>
        <fullName evidence="8">Insulin growth factor-like family member 1</fullName>
    </submittedName>
</protein>
<evidence type="ECO:0000256" key="1">
    <source>
        <dbReference type="ARBA" id="ARBA00004613"/>
    </source>
</evidence>
<evidence type="ECO:0000256" key="5">
    <source>
        <dbReference type="SAM" id="MobiDB-lite"/>
    </source>
</evidence>
<feature type="compositionally biased region" description="Basic and acidic residues" evidence="5">
    <location>
        <begin position="105"/>
        <end position="122"/>
    </location>
</feature>
<keyword evidence="3" id="KW-0964">Secreted</keyword>
<gene>
    <name evidence="8" type="primary">IGFL1</name>
</gene>
<dbReference type="PANTHER" id="PTHR34827:SF2">
    <property type="entry name" value="INSULIN GROWTH FACTOR-LIKE FAMILY MEMBER 1"/>
    <property type="match status" value="1"/>
</dbReference>
<organism evidence="7 8">
    <name type="scientific">Orycteropus afer afer</name>
    <dbReference type="NCBI Taxonomy" id="1230840"/>
    <lineage>
        <taxon>Eukaryota</taxon>
        <taxon>Metazoa</taxon>
        <taxon>Chordata</taxon>
        <taxon>Craniata</taxon>
        <taxon>Vertebrata</taxon>
        <taxon>Euteleostomi</taxon>
        <taxon>Mammalia</taxon>
        <taxon>Eutheria</taxon>
        <taxon>Afrotheria</taxon>
        <taxon>Tubulidentata</taxon>
        <taxon>Orycteropodidae</taxon>
        <taxon>Orycteropus</taxon>
    </lineage>
</organism>
<dbReference type="RefSeq" id="XP_007941240.1">
    <property type="nucleotide sequence ID" value="XM_007943049.1"/>
</dbReference>
<comment type="similarity">
    <text evidence="2">Belongs to the IGFL family.</text>
</comment>
<keyword evidence="4 6" id="KW-0732">Signal</keyword>